<sequence length="256" mass="28710">HGLAYDEVWRPQWQRVLIWISSWCTMLLSTKTIQISEDTCRRAQRMPFLAHKIELIHNGINPPQYLPRYEARTFLDSQHEMLSTPWIGTLAELTSNKNLGILIDALALLHTEGIPAHLWLIGDGEKRNGLIEQASRCGLLNFVHLPGYLTNASCFLQAFDVFVLPSRKEGLPYVLLEAGYASLPVVVSNIPGVKDIVTHKKNGLAVEADARTFATAIARLLLDSTLRTSLSKALYNHVSDSFSIERMVQKTSALYT</sequence>
<evidence type="ECO:0000259" key="1">
    <source>
        <dbReference type="Pfam" id="PF00534"/>
    </source>
</evidence>
<gene>
    <name evidence="2" type="ORF">UV42_C0058G0001</name>
</gene>
<dbReference type="AlphaFoldDB" id="A0A0G1E713"/>
<dbReference type="PANTHER" id="PTHR45947">
    <property type="entry name" value="SULFOQUINOVOSYL TRANSFERASE SQD2"/>
    <property type="match status" value="1"/>
</dbReference>
<accession>A0A0G1E713</accession>
<dbReference type="Pfam" id="PF00534">
    <property type="entry name" value="Glycos_transf_1"/>
    <property type="match status" value="1"/>
</dbReference>
<evidence type="ECO:0000313" key="3">
    <source>
        <dbReference type="Proteomes" id="UP000033867"/>
    </source>
</evidence>
<dbReference type="SUPFAM" id="SSF53756">
    <property type="entry name" value="UDP-Glycosyltransferase/glycogen phosphorylase"/>
    <property type="match status" value="1"/>
</dbReference>
<dbReference type="PANTHER" id="PTHR45947:SF3">
    <property type="entry name" value="SULFOQUINOVOSYL TRANSFERASE SQD2"/>
    <property type="match status" value="1"/>
</dbReference>
<dbReference type="InterPro" id="IPR050194">
    <property type="entry name" value="Glycosyltransferase_grp1"/>
</dbReference>
<dbReference type="EMBL" id="LCEK01000058">
    <property type="protein sequence ID" value="KKS70353.1"/>
    <property type="molecule type" value="Genomic_DNA"/>
</dbReference>
<keyword evidence="2" id="KW-0808">Transferase</keyword>
<dbReference type="InterPro" id="IPR001296">
    <property type="entry name" value="Glyco_trans_1"/>
</dbReference>
<dbReference type="GO" id="GO:0016758">
    <property type="term" value="F:hexosyltransferase activity"/>
    <property type="evidence" value="ECO:0007669"/>
    <property type="project" value="TreeGrafter"/>
</dbReference>
<feature type="domain" description="Glycosyl transferase family 1" evidence="1">
    <location>
        <begin position="86"/>
        <end position="235"/>
    </location>
</feature>
<feature type="non-terminal residue" evidence="2">
    <location>
        <position position="1"/>
    </location>
</feature>
<reference evidence="2 3" key="1">
    <citation type="journal article" date="2015" name="Nature">
        <title>rRNA introns, odd ribosomes, and small enigmatic genomes across a large radiation of phyla.</title>
        <authorList>
            <person name="Brown C.T."/>
            <person name="Hug L.A."/>
            <person name="Thomas B.C."/>
            <person name="Sharon I."/>
            <person name="Castelle C.J."/>
            <person name="Singh A."/>
            <person name="Wilkins M.J."/>
            <person name="Williams K.H."/>
            <person name="Banfield J.F."/>
        </authorList>
    </citation>
    <scope>NUCLEOTIDE SEQUENCE [LARGE SCALE GENOMIC DNA]</scope>
</reference>
<proteinExistence type="predicted"/>
<dbReference type="Gene3D" id="3.40.50.2000">
    <property type="entry name" value="Glycogen Phosphorylase B"/>
    <property type="match status" value="2"/>
</dbReference>
<dbReference type="CDD" id="cd03801">
    <property type="entry name" value="GT4_PimA-like"/>
    <property type="match status" value="1"/>
</dbReference>
<organism evidence="2 3">
    <name type="scientific">Candidatus Magasanikbacteria bacterium GW2011_GWE2_42_7</name>
    <dbReference type="NCBI Taxonomy" id="1619052"/>
    <lineage>
        <taxon>Bacteria</taxon>
        <taxon>Candidatus Magasanikiibacteriota</taxon>
    </lineage>
</organism>
<name>A0A0G1E713_9BACT</name>
<dbReference type="Proteomes" id="UP000033867">
    <property type="component" value="Unassembled WGS sequence"/>
</dbReference>
<evidence type="ECO:0000313" key="2">
    <source>
        <dbReference type="EMBL" id="KKS70353.1"/>
    </source>
</evidence>
<comment type="caution">
    <text evidence="2">The sequence shown here is derived from an EMBL/GenBank/DDBJ whole genome shotgun (WGS) entry which is preliminary data.</text>
</comment>
<protein>
    <submittedName>
        <fullName evidence="2">Glycosyl transferase group 1</fullName>
    </submittedName>
</protein>